<sequence>MKKIIYLIVICSMHLFVSCNDDILERTPLDEISEPEFWKTVSDLELYSNSFYQDLPGWQGVSVGNSPNPDNGTDVSMATGFNSRLNGQTGVPTNASTSIWNWSKVRKANYFVSNAAKAEGLEIDLNQYIGEGYFFRAYYYFDLLKDYGALPIYDAYFTNTDREALFRAREPRNKVADFILADLDKAIAVLKPKSAVGARVSKEAAQLLKATVALYEGTWEKYHNGTVFGVAGSTGTTYLQQAADASKALIDGNTRSLHSSYGNLFNQTNLTTNTEVILWRQYDFLGLGSTFGNALQLSWPNASSYTRFAIRSYLCNDGKPIGVSTSLYQGDQSLNTIETNRDPRLAATVMVPGDIVSTAVNGTNTLFVRPLLNTNVGSVGGYESQKYRVPQIVASSNSQTRDTAKILMRYAEALLIYAEAKAELGTITQADLDLSINKLRSRTGVAMPALTLAVGFTDPNWPDYGYSITPLLQEIRRERMVELMGEGFRLDDLMRWRAHKLFAADTSVEKNRPRGAYYETGKGWATGQKLDANGYLDPYQESLPNGYLFNLERDYLLAIPQLELTLNPNLLPQNPGYDGL</sequence>
<feature type="domain" description="SusD-like N-terminal" evidence="7">
    <location>
        <begin position="95"/>
        <end position="206"/>
    </location>
</feature>
<evidence type="ECO:0000259" key="7">
    <source>
        <dbReference type="Pfam" id="PF14322"/>
    </source>
</evidence>
<dbReference type="Proteomes" id="UP000670776">
    <property type="component" value="Unassembled WGS sequence"/>
</dbReference>
<dbReference type="InterPro" id="IPR012944">
    <property type="entry name" value="SusD_RagB_dom"/>
</dbReference>
<keyword evidence="4" id="KW-0472">Membrane</keyword>
<comment type="similarity">
    <text evidence="2">Belongs to the SusD family.</text>
</comment>
<dbReference type="Pfam" id="PF14322">
    <property type="entry name" value="SusD-like_3"/>
    <property type="match status" value="1"/>
</dbReference>
<evidence type="ECO:0000256" key="2">
    <source>
        <dbReference type="ARBA" id="ARBA00006275"/>
    </source>
</evidence>
<evidence type="ECO:0000256" key="3">
    <source>
        <dbReference type="ARBA" id="ARBA00022729"/>
    </source>
</evidence>
<dbReference type="InterPro" id="IPR033985">
    <property type="entry name" value="SusD-like_N"/>
</dbReference>
<dbReference type="InterPro" id="IPR011990">
    <property type="entry name" value="TPR-like_helical_dom_sf"/>
</dbReference>
<keyword evidence="3" id="KW-0732">Signal</keyword>
<evidence type="ECO:0000256" key="4">
    <source>
        <dbReference type="ARBA" id="ARBA00023136"/>
    </source>
</evidence>
<proteinExistence type="inferred from homology"/>
<evidence type="ECO:0000256" key="5">
    <source>
        <dbReference type="ARBA" id="ARBA00023237"/>
    </source>
</evidence>
<accession>A0ABS4BRA9</accession>
<dbReference type="EMBL" id="JAGJCB010000003">
    <property type="protein sequence ID" value="MBP0902953.1"/>
    <property type="molecule type" value="Genomic_DNA"/>
</dbReference>
<evidence type="ECO:0000259" key="6">
    <source>
        <dbReference type="Pfam" id="PF07980"/>
    </source>
</evidence>
<name>A0ABS4BRA9_9FLAO</name>
<dbReference type="SUPFAM" id="SSF48452">
    <property type="entry name" value="TPR-like"/>
    <property type="match status" value="1"/>
</dbReference>
<organism evidence="8 9">
    <name type="scientific">Mariniflexile gromovii</name>
    <dbReference type="NCBI Taxonomy" id="362523"/>
    <lineage>
        <taxon>Bacteria</taxon>
        <taxon>Pseudomonadati</taxon>
        <taxon>Bacteroidota</taxon>
        <taxon>Flavobacteriia</taxon>
        <taxon>Flavobacteriales</taxon>
        <taxon>Flavobacteriaceae</taxon>
        <taxon>Mariniflexile</taxon>
    </lineage>
</organism>
<feature type="domain" description="RagB/SusD" evidence="6">
    <location>
        <begin position="304"/>
        <end position="577"/>
    </location>
</feature>
<dbReference type="Gene3D" id="1.25.40.390">
    <property type="match status" value="1"/>
</dbReference>
<reference evidence="8 9" key="1">
    <citation type="submission" date="2021-04" db="EMBL/GenBank/DDBJ databases">
        <title>Mariniflexile gromovii gen. nov., sp. nov., a gliding bacterium isolated from the sea urchin Strongylocentrotus intermedius.</title>
        <authorList>
            <person name="Ko S."/>
            <person name="Le V."/>
            <person name="Ahn C.-Y."/>
            <person name="Oh H.-M."/>
        </authorList>
    </citation>
    <scope>NUCLEOTIDE SEQUENCE [LARGE SCALE GENOMIC DNA]</scope>
    <source>
        <strain evidence="8 9">KCTC 12570</strain>
    </source>
</reference>
<comment type="caution">
    <text evidence="8">The sequence shown here is derived from an EMBL/GenBank/DDBJ whole genome shotgun (WGS) entry which is preliminary data.</text>
</comment>
<keyword evidence="5" id="KW-0998">Cell outer membrane</keyword>
<gene>
    <name evidence="8" type="ORF">J8H85_03860</name>
</gene>
<evidence type="ECO:0000313" key="8">
    <source>
        <dbReference type="EMBL" id="MBP0902953.1"/>
    </source>
</evidence>
<evidence type="ECO:0000313" key="9">
    <source>
        <dbReference type="Proteomes" id="UP000670776"/>
    </source>
</evidence>
<protein>
    <submittedName>
        <fullName evidence="8">RagB/SusD family nutrient uptake outer membrane protein</fullName>
    </submittedName>
</protein>
<keyword evidence="9" id="KW-1185">Reference proteome</keyword>
<dbReference type="PROSITE" id="PS51257">
    <property type="entry name" value="PROKAR_LIPOPROTEIN"/>
    <property type="match status" value="1"/>
</dbReference>
<dbReference type="RefSeq" id="WP_209652858.1">
    <property type="nucleotide sequence ID" value="NZ_JAGJCB010000003.1"/>
</dbReference>
<comment type="subcellular location">
    <subcellularLocation>
        <location evidence="1">Cell outer membrane</location>
    </subcellularLocation>
</comment>
<dbReference type="Pfam" id="PF07980">
    <property type="entry name" value="SusD_RagB"/>
    <property type="match status" value="1"/>
</dbReference>
<evidence type="ECO:0000256" key="1">
    <source>
        <dbReference type="ARBA" id="ARBA00004442"/>
    </source>
</evidence>